<dbReference type="PROSITE" id="PS50158">
    <property type="entry name" value="ZF_CCHC"/>
    <property type="match status" value="1"/>
</dbReference>
<dbReference type="Pfam" id="PF14223">
    <property type="entry name" value="Retrotran_gag_2"/>
    <property type="match status" value="1"/>
</dbReference>
<evidence type="ECO:0000259" key="3">
    <source>
        <dbReference type="PROSITE" id="PS50158"/>
    </source>
</evidence>
<keyword evidence="1" id="KW-0862">Zinc</keyword>
<comment type="caution">
    <text evidence="4">The sequence shown here is derived from an EMBL/GenBank/DDBJ whole genome shotgun (WGS) entry which is preliminary data.</text>
</comment>
<dbReference type="PANTHER" id="PTHR47481">
    <property type="match status" value="1"/>
</dbReference>
<reference evidence="4" key="1">
    <citation type="journal article" date="2022" name="Front. Genet.">
        <title>Chromosome-Scale Assembly of the Dendrobium nobile Genome Provides Insights Into the Molecular Mechanism of the Biosynthesis of the Medicinal Active Ingredient of Dendrobium.</title>
        <authorList>
            <person name="Xu Q."/>
            <person name="Niu S.-C."/>
            <person name="Li K.-L."/>
            <person name="Zheng P.-J."/>
            <person name="Zhang X.-J."/>
            <person name="Jia Y."/>
            <person name="Liu Y."/>
            <person name="Niu Y.-X."/>
            <person name="Yu L.-H."/>
            <person name="Chen D.-F."/>
            <person name="Zhang G.-Q."/>
        </authorList>
    </citation>
    <scope>NUCLEOTIDE SEQUENCE</scope>
    <source>
        <tissue evidence="4">Leaf</tissue>
    </source>
</reference>
<feature type="region of interest" description="Disordered" evidence="2">
    <location>
        <begin position="227"/>
        <end position="278"/>
    </location>
</feature>
<dbReference type="Proteomes" id="UP000829196">
    <property type="component" value="Unassembled WGS sequence"/>
</dbReference>
<proteinExistence type="predicted"/>
<keyword evidence="1" id="KW-0863">Zinc-finger</keyword>
<gene>
    <name evidence="4" type="ORF">KFK09_018857</name>
</gene>
<dbReference type="GO" id="GO:0008270">
    <property type="term" value="F:zinc ion binding"/>
    <property type="evidence" value="ECO:0007669"/>
    <property type="project" value="UniProtKB-KW"/>
</dbReference>
<evidence type="ECO:0000313" key="5">
    <source>
        <dbReference type="Proteomes" id="UP000829196"/>
    </source>
</evidence>
<keyword evidence="1" id="KW-0479">Metal-binding</keyword>
<accession>A0A8T3AWZ9</accession>
<sequence>MASSGSAASAPAEVSSLSAAMTEFSVPSSLKFLMSNLRHIVSTSLTHDNYPIWRLQVFKLFSANGFEGFLTGSITAPVVSSTTSNADELHLWKQVDQNLVSALLSTISSSVLPYIISLSTAHEIWSVLEKRLQPTNRSRVIQLKNELHHIQMKDLTMTQYLAQVKTLVDNISSSGGHIDVEDVILHTLNGLPSIYNPFKSRIRIIQQSITLDALYSLLCSEEINLHNEQQKDSSNPSDQTALWTSRSNASRGRSSFRGRGRGAPFRTIPSGTNNSTIQNFPAARATASASSRPICQICGKTGHVALNCWHRCNMQYAPTTSNSNQRAYLTNSSNTVTSSVSEWVLDSGATSHLTSDATAPTDSAVFWSRYNFGCQWQYSSDPEYRSRNLTSA</sequence>
<dbReference type="InterPro" id="IPR001878">
    <property type="entry name" value="Znf_CCHC"/>
</dbReference>
<feature type="compositionally biased region" description="Polar residues" evidence="2">
    <location>
        <begin position="269"/>
        <end position="278"/>
    </location>
</feature>
<organism evidence="4 5">
    <name type="scientific">Dendrobium nobile</name>
    <name type="common">Orchid</name>
    <dbReference type="NCBI Taxonomy" id="94219"/>
    <lineage>
        <taxon>Eukaryota</taxon>
        <taxon>Viridiplantae</taxon>
        <taxon>Streptophyta</taxon>
        <taxon>Embryophyta</taxon>
        <taxon>Tracheophyta</taxon>
        <taxon>Spermatophyta</taxon>
        <taxon>Magnoliopsida</taxon>
        <taxon>Liliopsida</taxon>
        <taxon>Asparagales</taxon>
        <taxon>Orchidaceae</taxon>
        <taxon>Epidendroideae</taxon>
        <taxon>Malaxideae</taxon>
        <taxon>Dendrobiinae</taxon>
        <taxon>Dendrobium</taxon>
    </lineage>
</organism>
<evidence type="ECO:0000256" key="2">
    <source>
        <dbReference type="SAM" id="MobiDB-lite"/>
    </source>
</evidence>
<evidence type="ECO:0000256" key="1">
    <source>
        <dbReference type="PROSITE-ProRule" id="PRU00047"/>
    </source>
</evidence>
<dbReference type="GO" id="GO:0003676">
    <property type="term" value="F:nucleic acid binding"/>
    <property type="evidence" value="ECO:0007669"/>
    <property type="project" value="InterPro"/>
</dbReference>
<dbReference type="AlphaFoldDB" id="A0A8T3AWZ9"/>
<evidence type="ECO:0000313" key="4">
    <source>
        <dbReference type="EMBL" id="KAI0500641.1"/>
    </source>
</evidence>
<dbReference type="EMBL" id="JAGYWB010000013">
    <property type="protein sequence ID" value="KAI0500641.1"/>
    <property type="molecule type" value="Genomic_DNA"/>
</dbReference>
<keyword evidence="5" id="KW-1185">Reference proteome</keyword>
<name>A0A8T3AWZ9_DENNO</name>
<dbReference type="PANTHER" id="PTHR47481:SF31">
    <property type="entry name" value="OS01G0873500 PROTEIN"/>
    <property type="match status" value="1"/>
</dbReference>
<feature type="domain" description="CCHC-type" evidence="3">
    <location>
        <begin position="295"/>
        <end position="308"/>
    </location>
</feature>
<dbReference type="OrthoDB" id="7697411at2759"/>
<protein>
    <recommendedName>
        <fullName evidence="3">CCHC-type domain-containing protein</fullName>
    </recommendedName>
</protein>
<feature type="compositionally biased region" description="Polar residues" evidence="2">
    <location>
        <begin position="232"/>
        <end position="244"/>
    </location>
</feature>